<gene>
    <name evidence="1" type="ORF">HEK616_35070</name>
</gene>
<keyword evidence="2" id="KW-1185">Reference proteome</keyword>
<proteinExistence type="predicted"/>
<dbReference type="Proteomes" id="UP001059597">
    <property type="component" value="Chromosome"/>
</dbReference>
<sequence>MLTTANRVRRPTSSAVARKVLVISAYDLEQTGEAFAAFGAGTLGNLALTVA</sequence>
<dbReference type="EMBL" id="AP026073">
    <property type="protein sequence ID" value="BDM70020.1"/>
    <property type="molecule type" value="Genomic_DNA"/>
</dbReference>
<name>A0ABM7ZUG7_STRNI</name>
<evidence type="ECO:0000313" key="2">
    <source>
        <dbReference type="Proteomes" id="UP001059597"/>
    </source>
</evidence>
<accession>A0ABM7ZUG7</accession>
<evidence type="ECO:0000313" key="1">
    <source>
        <dbReference type="EMBL" id="BDM70020.1"/>
    </source>
</evidence>
<organism evidence="1 2">
    <name type="scientific">Streptomyces nigrescens</name>
    <dbReference type="NCBI Taxonomy" id="1920"/>
    <lineage>
        <taxon>Bacteria</taxon>
        <taxon>Bacillati</taxon>
        <taxon>Actinomycetota</taxon>
        <taxon>Actinomycetes</taxon>
        <taxon>Kitasatosporales</taxon>
        <taxon>Streptomycetaceae</taxon>
        <taxon>Streptomyces</taxon>
    </lineage>
</organism>
<reference evidence="1" key="1">
    <citation type="submission" date="2022-06" db="EMBL/GenBank/DDBJ databases">
        <title>Complete genome sequence of Streptomyces nigrescens HEK616.</title>
        <authorList>
            <person name="Asamizu S."/>
            <person name="Onaka H."/>
        </authorList>
    </citation>
    <scope>NUCLEOTIDE SEQUENCE</scope>
    <source>
        <strain evidence="1">HEK616</strain>
    </source>
</reference>
<protein>
    <submittedName>
        <fullName evidence="1">Uncharacterized protein</fullName>
    </submittedName>
</protein>